<protein>
    <submittedName>
        <fullName evidence="2">Uncharacterized protein</fullName>
    </submittedName>
</protein>
<dbReference type="EMBL" id="JARKIB010000102">
    <property type="protein sequence ID" value="KAJ7740642.1"/>
    <property type="molecule type" value="Genomic_DNA"/>
</dbReference>
<sequence>MTLQDVWHQLFYHRSPLPTTIRWPLRVSLATSPDSRSLNSSYGPQTRPSRFTSPHKPKQMNLRRNTVSTKKDAQVRLFSPLLFWEISGTNSGAGCLRTAHGPRVLAQSSYSFSHSIHIPPHDVPDPQHGLLNPKDVAPDEETWHTCTVGDHGKGEGKQKERRVRDEIGYWAVDVEDHLGVLAPVRVSVRATPTLAQDYHCGLPACHVPILRPRKEWPPVSGDGQLPPRYPVSFLPCCTLPALYGPPRDVISLMQRGSSGNALRDRRRLWSAMGMPGGVDSYGWACSDGDAASFLLGFSSFSCLVDRAVLAF</sequence>
<dbReference type="Proteomes" id="UP001215598">
    <property type="component" value="Unassembled WGS sequence"/>
</dbReference>
<evidence type="ECO:0000313" key="2">
    <source>
        <dbReference type="EMBL" id="KAJ7740642.1"/>
    </source>
</evidence>
<gene>
    <name evidence="2" type="ORF">B0H16DRAFT_1694275</name>
</gene>
<feature type="compositionally biased region" description="Polar residues" evidence="1">
    <location>
        <begin position="31"/>
        <end position="52"/>
    </location>
</feature>
<name>A0AAD7N0U7_9AGAR</name>
<comment type="caution">
    <text evidence="2">The sequence shown here is derived from an EMBL/GenBank/DDBJ whole genome shotgun (WGS) entry which is preliminary data.</text>
</comment>
<evidence type="ECO:0000313" key="3">
    <source>
        <dbReference type="Proteomes" id="UP001215598"/>
    </source>
</evidence>
<proteinExistence type="predicted"/>
<feature type="region of interest" description="Disordered" evidence="1">
    <location>
        <begin position="31"/>
        <end position="58"/>
    </location>
</feature>
<evidence type="ECO:0000256" key="1">
    <source>
        <dbReference type="SAM" id="MobiDB-lite"/>
    </source>
</evidence>
<dbReference type="AlphaFoldDB" id="A0AAD7N0U7"/>
<reference evidence="2" key="1">
    <citation type="submission" date="2023-03" db="EMBL/GenBank/DDBJ databases">
        <title>Massive genome expansion in bonnet fungi (Mycena s.s.) driven by repeated elements and novel gene families across ecological guilds.</title>
        <authorList>
            <consortium name="Lawrence Berkeley National Laboratory"/>
            <person name="Harder C.B."/>
            <person name="Miyauchi S."/>
            <person name="Viragh M."/>
            <person name="Kuo A."/>
            <person name="Thoen E."/>
            <person name="Andreopoulos B."/>
            <person name="Lu D."/>
            <person name="Skrede I."/>
            <person name="Drula E."/>
            <person name="Henrissat B."/>
            <person name="Morin E."/>
            <person name="Kohler A."/>
            <person name="Barry K."/>
            <person name="LaButti K."/>
            <person name="Morin E."/>
            <person name="Salamov A."/>
            <person name="Lipzen A."/>
            <person name="Mereny Z."/>
            <person name="Hegedus B."/>
            <person name="Baldrian P."/>
            <person name="Stursova M."/>
            <person name="Weitz H."/>
            <person name="Taylor A."/>
            <person name="Grigoriev I.V."/>
            <person name="Nagy L.G."/>
            <person name="Martin F."/>
            <person name="Kauserud H."/>
        </authorList>
    </citation>
    <scope>NUCLEOTIDE SEQUENCE</scope>
    <source>
        <strain evidence="2">CBHHK182m</strain>
    </source>
</reference>
<organism evidence="2 3">
    <name type="scientific">Mycena metata</name>
    <dbReference type="NCBI Taxonomy" id="1033252"/>
    <lineage>
        <taxon>Eukaryota</taxon>
        <taxon>Fungi</taxon>
        <taxon>Dikarya</taxon>
        <taxon>Basidiomycota</taxon>
        <taxon>Agaricomycotina</taxon>
        <taxon>Agaricomycetes</taxon>
        <taxon>Agaricomycetidae</taxon>
        <taxon>Agaricales</taxon>
        <taxon>Marasmiineae</taxon>
        <taxon>Mycenaceae</taxon>
        <taxon>Mycena</taxon>
    </lineage>
</organism>
<accession>A0AAD7N0U7</accession>
<keyword evidence="3" id="KW-1185">Reference proteome</keyword>